<organism evidence="1">
    <name type="scientific">Myxococcus xanthus</name>
    <dbReference type="NCBI Taxonomy" id="34"/>
    <lineage>
        <taxon>Bacteria</taxon>
        <taxon>Pseudomonadati</taxon>
        <taxon>Myxococcota</taxon>
        <taxon>Myxococcia</taxon>
        <taxon>Myxococcales</taxon>
        <taxon>Cystobacterineae</taxon>
        <taxon>Myxococcaceae</taxon>
        <taxon>Myxococcus</taxon>
    </lineage>
</organism>
<evidence type="ECO:0000313" key="1">
    <source>
        <dbReference type="EMBL" id="AAK38653.1"/>
    </source>
</evidence>
<dbReference type="AlphaFoldDB" id="Q93P55"/>
<accession>Q93P55</accession>
<proteinExistence type="predicted"/>
<sequence>MRGGGPLPASLSSGAGAGVAEVAAAGSGHRSRFFNVGLFPGLQTNDLMNAGEPVDNHLSMSMGVSRMARLDGVAMALGANVATDRVDGLQLALGANVVRGDMSGTQLAVGGNWAHGKAEGIQAAVGLNVARSSGSLGQLAVGANVSGTSLVGAQLAVGGNWTAGNVDGVQGAVAFNHTRDRMAGLQVAVGLNWAAEARGAQLSLVNVGGDVKGAQVGIVNVAGRMSGLQLGLVNVSRELDSGVPVGLVSIARNGQFHVEAFGNDFNYANTAIKVGSRYLYTTLVLGMGTMEGARGPSHWSLGLGLGAHIPISERFFLDVDAVTNTLYGWNLSFEATAACTSSGWWRGSRWRGTWPSSAGPRSTCCMTRTASPCRT</sequence>
<gene>
    <name evidence="1" type="primary">actE</name>
</gene>
<protein>
    <submittedName>
        <fullName evidence="1">ActE</fullName>
    </submittedName>
</protein>
<dbReference type="NCBIfam" id="NF047436">
    <property type="entry name" value="LA_2272_repeat"/>
    <property type="match status" value="2"/>
</dbReference>
<dbReference type="EMBL" id="AF350253">
    <property type="protein sequence ID" value="AAK38653.1"/>
    <property type="molecule type" value="Genomic_DNA"/>
</dbReference>
<name>Q93P55_MYXXA</name>
<dbReference type="InterPro" id="IPR058093">
    <property type="entry name" value="LA_2272-like"/>
</dbReference>
<reference evidence="1" key="1">
    <citation type="journal article" date="2001" name="Mol. Microbiol.">
        <title>The act operon controls the level and time of C-signal production for Myxococcus xanthus development.</title>
        <authorList>
            <person name="Gronewold T.M."/>
            <person name="Kaiser D."/>
        </authorList>
    </citation>
    <scope>NUCLEOTIDE SEQUENCE</scope>
    <source>
        <strain evidence="1">DK1622</strain>
    </source>
</reference>